<comment type="caution">
    <text evidence="1">The sequence shown here is derived from an EMBL/GenBank/DDBJ whole genome shotgun (WGS) entry which is preliminary data.</text>
</comment>
<dbReference type="AlphaFoldDB" id="A0A7J6MZ20"/>
<evidence type="ECO:0000313" key="1">
    <source>
        <dbReference type="EMBL" id="KAF4676882.1"/>
    </source>
</evidence>
<name>A0A7J6MZ20_PERCH</name>
<reference evidence="1 2" key="1">
    <citation type="submission" date="2020-04" db="EMBL/GenBank/DDBJ databases">
        <title>Perkinsus chesapeaki whole genome sequence.</title>
        <authorList>
            <person name="Bogema D.R."/>
        </authorList>
    </citation>
    <scope>NUCLEOTIDE SEQUENCE [LARGE SCALE GENOMIC DNA]</scope>
    <source>
        <strain evidence="1">ATCC PRA-425</strain>
    </source>
</reference>
<sequence>MVDSYLVAQNPAVEEESQRQGALSGIRCASERMLCYLLKMSVLLVDTAVIEEIESMGNDRLLSLLKSSGMMLSTEDFGALRMRVNNRPRLSIVVASRIDDFTLHSTKRLMVMLKVVAYGCPHVFHLLGDNSTSTLTSDTVYRATYIDLRVDINKALSIPTDLLIEELLSSTGQQEYEAKSPFGTDSICQHDVLTNGNSSSSSSPSDLYWLGSGDFILFHRDALKLVPGYPNVLQHNLIDDTLHCRFLRKGFKQVLLHPPCLNIHMHHRRDSDYLSGVGLWSLDATGWDDMCNDPFKPLLGEYYPKSDWLFTRHAFHEQHVQF</sequence>
<gene>
    <name evidence="1" type="ORF">FOL47_004585</name>
</gene>
<accession>A0A7J6MZ20</accession>
<proteinExistence type="predicted"/>
<keyword evidence="2" id="KW-1185">Reference proteome</keyword>
<evidence type="ECO:0000313" key="2">
    <source>
        <dbReference type="Proteomes" id="UP000591131"/>
    </source>
</evidence>
<dbReference type="OrthoDB" id="2329609at2759"/>
<organism evidence="1 2">
    <name type="scientific">Perkinsus chesapeaki</name>
    <name type="common">Clam parasite</name>
    <name type="synonym">Perkinsus andrewsi</name>
    <dbReference type="NCBI Taxonomy" id="330153"/>
    <lineage>
        <taxon>Eukaryota</taxon>
        <taxon>Sar</taxon>
        <taxon>Alveolata</taxon>
        <taxon>Perkinsozoa</taxon>
        <taxon>Perkinsea</taxon>
        <taxon>Perkinsida</taxon>
        <taxon>Perkinsidae</taxon>
        <taxon>Perkinsus</taxon>
    </lineage>
</organism>
<dbReference type="Proteomes" id="UP000591131">
    <property type="component" value="Unassembled WGS sequence"/>
</dbReference>
<dbReference type="EMBL" id="JAAPAO010000026">
    <property type="protein sequence ID" value="KAF4676882.1"/>
    <property type="molecule type" value="Genomic_DNA"/>
</dbReference>
<protein>
    <submittedName>
        <fullName evidence="1">Uncharacterized protein</fullName>
    </submittedName>
</protein>